<keyword evidence="1" id="KW-0472">Membrane</keyword>
<evidence type="ECO:0000313" key="3">
    <source>
        <dbReference type="Proteomes" id="UP000693972"/>
    </source>
</evidence>
<gene>
    <name evidence="2" type="ORF">KUL25_02795</name>
</gene>
<reference evidence="2 3" key="1">
    <citation type="submission" date="2021-07" db="EMBL/GenBank/DDBJ databases">
        <title>Karlodiniumbacter phycospheric gen. nov., sp. nov., a phycosphere bacterium isolated from karlodinium veneficum.</title>
        <authorList>
            <person name="Peng Y."/>
            <person name="Jiang L."/>
            <person name="Lee J."/>
        </authorList>
    </citation>
    <scope>NUCLEOTIDE SEQUENCE</scope>
    <source>
        <strain evidence="2 3">N5</strain>
    </source>
</reference>
<sequence length="197" mass="22139">MAHEADLREPDSEPPRLDRALRVLEAILFCCLSTLVLFWIADRMRGVDFDPIAVTPCIGAACVPYVGPHAGSPWSVYTQGLEPREATSFSATNMCTQLADTLQLRGTEAEGVDLIIDLMTSRGTVTVSNLDEATVRIAPGPRNDGFFDVIRDGLSWTPTRGCHPINYKPVFWPLWFSWTLLAFLRLFRGRQQEWARR</sequence>
<evidence type="ECO:0000256" key="1">
    <source>
        <dbReference type="SAM" id="Phobius"/>
    </source>
</evidence>
<feature type="transmembrane region" description="Helical" evidence="1">
    <location>
        <begin position="21"/>
        <end position="41"/>
    </location>
</feature>
<protein>
    <submittedName>
        <fullName evidence="2">Uncharacterized protein</fullName>
    </submittedName>
</protein>
<keyword evidence="1" id="KW-1133">Transmembrane helix</keyword>
<keyword evidence="1" id="KW-0812">Transmembrane</keyword>
<dbReference type="AlphaFoldDB" id="A0A975TVZ1"/>
<keyword evidence="3" id="KW-1185">Reference proteome</keyword>
<organism evidence="2">
    <name type="scientific">Gymnodinialimonas phycosphaerae</name>
    <dbReference type="NCBI Taxonomy" id="2841589"/>
    <lineage>
        <taxon>Bacteria</taxon>
        <taxon>Pseudomonadati</taxon>
        <taxon>Pseudomonadota</taxon>
        <taxon>Alphaproteobacteria</taxon>
        <taxon>Rhodobacterales</taxon>
        <taxon>Paracoccaceae</taxon>
        <taxon>Gymnodinialimonas</taxon>
    </lineage>
</organism>
<evidence type="ECO:0000313" key="2">
    <source>
        <dbReference type="EMBL" id="QXL88470.1"/>
    </source>
</evidence>
<dbReference type="EMBL" id="JAIMBW010000001">
    <property type="protein sequence ID" value="MBY4891689.1"/>
    <property type="molecule type" value="Genomic_DNA"/>
</dbReference>
<name>A0A975TVZ1_9RHOB</name>
<dbReference type="Proteomes" id="UP000693972">
    <property type="component" value="Unassembled WGS sequence"/>
</dbReference>
<dbReference type="EMBL" id="CP078073">
    <property type="protein sequence ID" value="QXL88470.1"/>
    <property type="molecule type" value="Genomic_DNA"/>
</dbReference>
<accession>A0A975TVZ1</accession>
<proteinExistence type="predicted"/>
<dbReference type="RefSeq" id="WP_257891539.1">
    <property type="nucleotide sequence ID" value="NZ_JAIMBW010000001.1"/>
</dbReference>
<feature type="transmembrane region" description="Helical" evidence="1">
    <location>
        <begin position="170"/>
        <end position="187"/>
    </location>
</feature>